<protein>
    <submittedName>
        <fullName evidence="1">Uncharacterized protein</fullName>
    </submittedName>
</protein>
<proteinExistence type="predicted"/>
<name>A0ACD4PI44_9BACT</name>
<gene>
    <name evidence="1" type="ORF">Me_995_000326</name>
</gene>
<dbReference type="Proteomes" id="UP001213039">
    <property type="component" value="Chromosome"/>
</dbReference>
<keyword evidence="2" id="KW-1185">Reference proteome</keyword>
<dbReference type="EMBL" id="CP114370">
    <property type="protein sequence ID" value="WBP84346.1"/>
    <property type="molecule type" value="Genomic_DNA"/>
</dbReference>
<evidence type="ECO:0000313" key="1">
    <source>
        <dbReference type="EMBL" id="WBP84346.1"/>
    </source>
</evidence>
<organism evidence="1 2">
    <name type="scientific">Mycoplasmopsis edwardii</name>
    <dbReference type="NCBI Taxonomy" id="53558"/>
    <lineage>
        <taxon>Bacteria</taxon>
        <taxon>Bacillati</taxon>
        <taxon>Mycoplasmatota</taxon>
        <taxon>Mycoplasmoidales</taxon>
        <taxon>Metamycoplasmataceae</taxon>
        <taxon>Mycoplasmopsis</taxon>
    </lineage>
</organism>
<sequence length="124" mass="14523">MKNFFDLYKVIMKTKNNKQTKKLLPLLNKKNRDFIKAVLYVDSNYNLEVLNKEPDKKFMDWLNSMISGEKEELEGYAGLSSYWFEQVMETDKNAEDEYKKAILGSIISIDRSNSTHLEAIKEQG</sequence>
<evidence type="ECO:0000313" key="2">
    <source>
        <dbReference type="Proteomes" id="UP001213039"/>
    </source>
</evidence>
<accession>A0ACD4PI44</accession>
<reference evidence="1" key="1">
    <citation type="submission" date="2022-12" db="EMBL/GenBank/DDBJ databases">
        <authorList>
            <consortium name="Asia Pacific Centre for Animal Health"/>
            <person name="Klose S.M."/>
            <person name="Legione A.R."/>
            <person name="Monotti I."/>
            <person name="Bushell R."/>
            <person name="Marenda M.S."/>
            <person name="Sugiyama T."/>
            <person name="Browning G.F."/>
            <person name="Vaz P.K."/>
        </authorList>
    </citation>
    <scope>NUCLEOTIDE SEQUENCE</scope>
    <source>
        <strain evidence="1">Felid995</strain>
    </source>
</reference>